<dbReference type="EMBL" id="JACHMP010000001">
    <property type="protein sequence ID" value="MBB5818742.1"/>
    <property type="molecule type" value="Genomic_DNA"/>
</dbReference>
<reference evidence="2 3" key="1">
    <citation type="submission" date="2020-08" db="EMBL/GenBank/DDBJ databases">
        <title>Sequencing the genomes of 1000 actinobacteria strains.</title>
        <authorList>
            <person name="Klenk H.-P."/>
        </authorList>
    </citation>
    <scope>NUCLEOTIDE SEQUENCE [LARGE SCALE GENOMIC DNA]</scope>
    <source>
        <strain evidence="2 3">DSM 46887</strain>
    </source>
</reference>
<feature type="compositionally biased region" description="Pro residues" evidence="1">
    <location>
        <begin position="96"/>
        <end position="117"/>
    </location>
</feature>
<dbReference type="RefSeq" id="WP_184542476.1">
    <property type="nucleotide sequence ID" value="NZ_JACHMP010000001.1"/>
</dbReference>
<comment type="caution">
    <text evidence="2">The sequence shown here is derived from an EMBL/GenBank/DDBJ whole genome shotgun (WGS) entry which is preliminary data.</text>
</comment>
<evidence type="ECO:0000313" key="2">
    <source>
        <dbReference type="EMBL" id="MBB5818742.1"/>
    </source>
</evidence>
<evidence type="ECO:0000256" key="1">
    <source>
        <dbReference type="SAM" id="MobiDB-lite"/>
    </source>
</evidence>
<feature type="compositionally biased region" description="Low complexity" evidence="1">
    <location>
        <begin position="61"/>
        <end position="71"/>
    </location>
</feature>
<feature type="region of interest" description="Disordered" evidence="1">
    <location>
        <begin position="56"/>
        <end position="132"/>
    </location>
</feature>
<protein>
    <recommendedName>
        <fullName evidence="4">Septum formation initiator</fullName>
    </recommendedName>
</protein>
<dbReference type="AlphaFoldDB" id="A0A7W9MF80"/>
<evidence type="ECO:0000313" key="3">
    <source>
        <dbReference type="Proteomes" id="UP000540685"/>
    </source>
</evidence>
<feature type="compositionally biased region" description="Low complexity" evidence="1">
    <location>
        <begin position="78"/>
        <end position="95"/>
    </location>
</feature>
<name>A0A7W9MF80_9ACTN</name>
<dbReference type="Proteomes" id="UP000540685">
    <property type="component" value="Unassembled WGS sequence"/>
</dbReference>
<accession>A0A7W9MF80</accession>
<organism evidence="2 3">
    <name type="scientific">Streptosporangium becharense</name>
    <dbReference type="NCBI Taxonomy" id="1816182"/>
    <lineage>
        <taxon>Bacteria</taxon>
        <taxon>Bacillati</taxon>
        <taxon>Actinomycetota</taxon>
        <taxon>Actinomycetes</taxon>
        <taxon>Streptosporangiales</taxon>
        <taxon>Streptosporangiaceae</taxon>
        <taxon>Streptosporangium</taxon>
    </lineage>
</organism>
<keyword evidence="3" id="KW-1185">Reference proteome</keyword>
<evidence type="ECO:0008006" key="4">
    <source>
        <dbReference type="Google" id="ProtNLM"/>
    </source>
</evidence>
<gene>
    <name evidence="2" type="ORF">F4562_001804</name>
</gene>
<proteinExistence type="predicted"/>
<sequence length="195" mass="19324">MRRRLPLVVAGWLVTGVLATGAGVAVTSGLSEPLTDGGLRPLSAAEVDEALRLATSPAASAVPGGTAASTPGPGGPAGTDAPTTAPSSPTAASPSASPPVSPSASPSVPPSAAPPAASPSGRSRAIDTPGGSVIARCENGLVTLRSWRPAQGFQTDDAERGPARQVQVEFEAEERDVQVEISCSADGVPVHRLQP</sequence>